<dbReference type="KEGG" id="boz:DBV39_01650"/>
<evidence type="ECO:0000313" key="3">
    <source>
        <dbReference type="EMBL" id="AWB32630.1"/>
    </source>
</evidence>
<gene>
    <name evidence="3" type="ORF">DBV39_01650</name>
</gene>
<evidence type="ECO:0000256" key="1">
    <source>
        <dbReference type="ARBA" id="ARBA00022676"/>
    </source>
</evidence>
<accession>A0A2R4XFP1</accession>
<dbReference type="GO" id="GO:0009244">
    <property type="term" value="P:lipopolysaccharide core region biosynthetic process"/>
    <property type="evidence" value="ECO:0007669"/>
    <property type="project" value="TreeGrafter"/>
</dbReference>
<dbReference type="RefSeq" id="WP_108620071.1">
    <property type="nucleotide sequence ID" value="NZ_CP028901.1"/>
</dbReference>
<dbReference type="InterPro" id="IPR051199">
    <property type="entry name" value="LPS_LOS_Heptosyltrfase"/>
</dbReference>
<evidence type="ECO:0000313" key="4">
    <source>
        <dbReference type="Proteomes" id="UP000244571"/>
    </source>
</evidence>
<organism evidence="3 4">
    <name type="scientific">Orrella marina</name>
    <dbReference type="NCBI Taxonomy" id="2163011"/>
    <lineage>
        <taxon>Bacteria</taxon>
        <taxon>Pseudomonadati</taxon>
        <taxon>Pseudomonadota</taxon>
        <taxon>Betaproteobacteria</taxon>
        <taxon>Burkholderiales</taxon>
        <taxon>Alcaligenaceae</taxon>
        <taxon>Orrella</taxon>
    </lineage>
</organism>
<dbReference type="AlphaFoldDB" id="A0A2R4XFP1"/>
<dbReference type="GO" id="GO:0008713">
    <property type="term" value="F:ADP-heptose-lipopolysaccharide heptosyltransferase activity"/>
    <property type="evidence" value="ECO:0007669"/>
    <property type="project" value="TreeGrafter"/>
</dbReference>
<sequence length="362" mass="41365">MRARYRSVIEKVRRARDTFRSRVTRGLLDRPPQMHDNLVDQVVFVRWDGKLGDSIVLSWIYREIRRARPELKVTVLTHVALAKMHREDFGVEDVIISSKRPGFLEVLRLSRKIRHARYVVHLTEQFKPRDFWFIRCVAPGEVVGLDDSVQSVSFKLGKRVQAEHVSRKLLPWFKSIGITPENMQYVIPFNADIQTQVKQSWPAGAVTGFCPLGAGWDRRMSDEFAKKLIRIIRQVSGHSVVLLVAAAERSRMRKLLDDLADDKVYLPESGDGVDFLFARIRQSDFIVTVDTATVHIASGLSKPQICLYNPDTPTVLKYREWNPNSSKAITLFAPTVKPQHIDAVRLEAFTEAYIQLVSSGSD</sequence>
<dbReference type="PANTHER" id="PTHR30160">
    <property type="entry name" value="TETRAACYLDISACCHARIDE 4'-KINASE-RELATED"/>
    <property type="match status" value="1"/>
</dbReference>
<reference evidence="3 4" key="1">
    <citation type="submission" date="2018-04" db="EMBL/GenBank/DDBJ databases">
        <title>Bordetella sp. HZ20 isolated from seawater.</title>
        <authorList>
            <person name="Sun C."/>
        </authorList>
    </citation>
    <scope>NUCLEOTIDE SEQUENCE [LARGE SCALE GENOMIC DNA]</scope>
    <source>
        <strain evidence="3 4">HZ20</strain>
    </source>
</reference>
<dbReference type="OrthoDB" id="8576060at2"/>
<name>A0A2R4XFP1_9BURK</name>
<dbReference type="PANTHER" id="PTHR30160:SF1">
    <property type="entry name" value="LIPOPOLYSACCHARIDE 1,2-N-ACETYLGLUCOSAMINETRANSFERASE-RELATED"/>
    <property type="match status" value="1"/>
</dbReference>
<dbReference type="GO" id="GO:0005829">
    <property type="term" value="C:cytosol"/>
    <property type="evidence" value="ECO:0007669"/>
    <property type="project" value="TreeGrafter"/>
</dbReference>
<dbReference type="Gene3D" id="3.40.50.2000">
    <property type="entry name" value="Glycogen Phosphorylase B"/>
    <property type="match status" value="2"/>
</dbReference>
<dbReference type="InterPro" id="IPR002201">
    <property type="entry name" value="Glyco_trans_9"/>
</dbReference>
<dbReference type="Proteomes" id="UP000244571">
    <property type="component" value="Chromosome"/>
</dbReference>
<keyword evidence="1" id="KW-0328">Glycosyltransferase</keyword>
<proteinExistence type="predicted"/>
<keyword evidence="4" id="KW-1185">Reference proteome</keyword>
<protein>
    <submittedName>
        <fullName evidence="3">Uncharacterized protein</fullName>
    </submittedName>
</protein>
<keyword evidence="2" id="KW-0808">Transferase</keyword>
<evidence type="ECO:0000256" key="2">
    <source>
        <dbReference type="ARBA" id="ARBA00022679"/>
    </source>
</evidence>
<dbReference type="EMBL" id="CP028901">
    <property type="protein sequence ID" value="AWB32630.1"/>
    <property type="molecule type" value="Genomic_DNA"/>
</dbReference>
<dbReference type="SUPFAM" id="SSF53756">
    <property type="entry name" value="UDP-Glycosyltransferase/glycogen phosphorylase"/>
    <property type="match status" value="1"/>
</dbReference>
<dbReference type="Pfam" id="PF01075">
    <property type="entry name" value="Glyco_transf_9"/>
    <property type="match status" value="1"/>
</dbReference>